<dbReference type="EMBL" id="JAYXHS010000003">
    <property type="protein sequence ID" value="MEC5387289.1"/>
    <property type="molecule type" value="Genomic_DNA"/>
</dbReference>
<evidence type="ECO:0000313" key="2">
    <source>
        <dbReference type="Proteomes" id="UP001331561"/>
    </source>
</evidence>
<name>A0ABU6K6N7_9RHOO</name>
<proteinExistence type="predicted"/>
<dbReference type="Gene3D" id="3.30.70.2340">
    <property type="entry name" value="Uncharacterised protein PF12112 family, DUF3579"/>
    <property type="match status" value="1"/>
</dbReference>
<evidence type="ECO:0000313" key="1">
    <source>
        <dbReference type="EMBL" id="MEC5387289.1"/>
    </source>
</evidence>
<dbReference type="RefSeq" id="WP_327600264.1">
    <property type="nucleotide sequence ID" value="NZ_JAYXHS010000003.1"/>
</dbReference>
<accession>A0ABU6K6N7</accession>
<keyword evidence="2" id="KW-1185">Reference proteome</keyword>
<reference evidence="1 2" key="1">
    <citation type="submission" date="2024-01" db="EMBL/GenBank/DDBJ databases">
        <title>Uliginosibacterium soil sp. nov.</title>
        <authorList>
            <person name="Lv Y."/>
        </authorList>
    </citation>
    <scope>NUCLEOTIDE SEQUENCE [LARGE SCALE GENOMIC DNA]</scope>
    <source>
        <strain evidence="1 2">H3</strain>
    </source>
</reference>
<protein>
    <submittedName>
        <fullName evidence="1">DUF3579 domain-containing protein</fullName>
    </submittedName>
</protein>
<dbReference type="InterPro" id="IPR021969">
    <property type="entry name" value="DUF3579"/>
</dbReference>
<sequence length="100" mass="11048">MSATVVSFTIIGRTADGKSFRPSDWADRLCGIMSVFGADRKMKFSPYVRPGTMNGDKCVMVDERLHKLEPLAYKFLANFATDNDLKVEYAEESASVSVTG</sequence>
<organism evidence="1 2">
    <name type="scientific">Uliginosibacterium silvisoli</name>
    <dbReference type="NCBI Taxonomy" id="3114758"/>
    <lineage>
        <taxon>Bacteria</taxon>
        <taxon>Pseudomonadati</taxon>
        <taxon>Pseudomonadota</taxon>
        <taxon>Betaproteobacteria</taxon>
        <taxon>Rhodocyclales</taxon>
        <taxon>Zoogloeaceae</taxon>
        <taxon>Uliginosibacterium</taxon>
    </lineage>
</organism>
<comment type="caution">
    <text evidence="1">The sequence shown here is derived from an EMBL/GenBank/DDBJ whole genome shotgun (WGS) entry which is preliminary data.</text>
</comment>
<gene>
    <name evidence="1" type="ORF">VVD49_16285</name>
</gene>
<dbReference type="Proteomes" id="UP001331561">
    <property type="component" value="Unassembled WGS sequence"/>
</dbReference>
<dbReference type="Pfam" id="PF12112">
    <property type="entry name" value="DUF3579"/>
    <property type="match status" value="1"/>
</dbReference>